<dbReference type="AlphaFoldDB" id="A0A3B0BEV9"/>
<feature type="transmembrane region" description="Helical" evidence="1">
    <location>
        <begin position="21"/>
        <end position="41"/>
    </location>
</feature>
<keyword evidence="1" id="KW-0472">Membrane</keyword>
<keyword evidence="3" id="KW-1185">Reference proteome</keyword>
<comment type="caution">
    <text evidence="2">The sequence shown here is derived from an EMBL/GenBank/DDBJ whole genome shotgun (WGS) entry which is preliminary data.</text>
</comment>
<keyword evidence="1" id="KW-0812">Transmembrane</keyword>
<organism evidence="2 3">
    <name type="scientific">Streptomyces klenkii</name>
    <dbReference type="NCBI Taxonomy" id="1420899"/>
    <lineage>
        <taxon>Bacteria</taxon>
        <taxon>Bacillati</taxon>
        <taxon>Actinomycetota</taxon>
        <taxon>Actinomycetes</taxon>
        <taxon>Kitasatosporales</taxon>
        <taxon>Streptomycetaceae</taxon>
        <taxon>Streptomyces</taxon>
    </lineage>
</organism>
<dbReference type="Proteomes" id="UP000270343">
    <property type="component" value="Unassembled WGS sequence"/>
</dbReference>
<reference evidence="2 3" key="1">
    <citation type="journal article" date="2015" name="Antonie Van Leeuwenhoek">
        <title>Streptomyces klenkii sp. nov., isolated from deep marine sediment.</title>
        <authorList>
            <person name="Veyisoglu A."/>
            <person name="Sahin N."/>
        </authorList>
    </citation>
    <scope>NUCLEOTIDE SEQUENCE [LARGE SCALE GENOMIC DNA]</scope>
    <source>
        <strain evidence="2 3">KCTC 29202</strain>
    </source>
</reference>
<gene>
    <name evidence="2" type="ORF">D7231_18625</name>
</gene>
<name>A0A3B0BEV9_9ACTN</name>
<feature type="transmembrane region" description="Helical" evidence="1">
    <location>
        <begin position="53"/>
        <end position="78"/>
    </location>
</feature>
<feature type="transmembrane region" description="Helical" evidence="1">
    <location>
        <begin position="151"/>
        <end position="171"/>
    </location>
</feature>
<protein>
    <submittedName>
        <fullName evidence="2">Uncharacterized protein</fullName>
    </submittedName>
</protein>
<evidence type="ECO:0000256" key="1">
    <source>
        <dbReference type="SAM" id="Phobius"/>
    </source>
</evidence>
<dbReference type="EMBL" id="RBAM01000007">
    <property type="protein sequence ID" value="RKN70908.1"/>
    <property type="molecule type" value="Genomic_DNA"/>
</dbReference>
<evidence type="ECO:0000313" key="2">
    <source>
        <dbReference type="EMBL" id="RKN70908.1"/>
    </source>
</evidence>
<proteinExistence type="predicted"/>
<keyword evidence="1" id="KW-1133">Transmembrane helix</keyword>
<feature type="transmembrane region" description="Helical" evidence="1">
    <location>
        <begin position="110"/>
        <end position="131"/>
    </location>
</feature>
<sequence length="184" mass="19673">MLADRSRALDALIRKTLSPGRLLLTWLLTCVFVLGWTFAVLGLQSVVEGGISYVYAAAFLILAAGAAIPSLLGIRAGLRTGKEARRRLRLWAALDRDAVHDAGLEAGGRVWFWLLMSLLPCAGALVVGGAFVQEVLTTAGAPKDGSSLAYAWGLTAPLAAAGAYGVATALTHRRWFRSLNRQRR</sequence>
<accession>A0A3B0BEV9</accession>
<evidence type="ECO:0000313" key="3">
    <source>
        <dbReference type="Proteomes" id="UP000270343"/>
    </source>
</evidence>